<dbReference type="PROSITE" id="PS50292">
    <property type="entry name" value="PEROXIDASE_3"/>
    <property type="match status" value="2"/>
</dbReference>
<keyword evidence="5 15" id="KW-0349">Heme</keyword>
<evidence type="ECO:0000256" key="2">
    <source>
        <dbReference type="ARBA" id="ARBA00001970"/>
    </source>
</evidence>
<keyword evidence="9" id="KW-0276">Fatty acid metabolism</keyword>
<keyword evidence="4" id="KW-0575">Peroxidase</keyword>
<dbReference type="InterPro" id="IPR037120">
    <property type="entry name" value="Haem_peroxidase_sf_animal"/>
</dbReference>
<dbReference type="GO" id="GO:0046872">
    <property type="term" value="F:metal ion binding"/>
    <property type="evidence" value="ECO:0007669"/>
    <property type="project" value="UniProtKB-KW"/>
</dbReference>
<dbReference type="PANTHER" id="PTHR11903">
    <property type="entry name" value="PROSTAGLANDIN G/H SYNTHASE"/>
    <property type="match status" value="1"/>
</dbReference>
<keyword evidence="17" id="KW-1185">Reference proteome</keyword>
<evidence type="ECO:0008006" key="18">
    <source>
        <dbReference type="Google" id="ProtNLM"/>
    </source>
</evidence>
<evidence type="ECO:0000256" key="9">
    <source>
        <dbReference type="ARBA" id="ARBA00022832"/>
    </source>
</evidence>
<keyword evidence="6 15" id="KW-0479">Metal-binding</keyword>
<dbReference type="GO" id="GO:0016702">
    <property type="term" value="F:oxidoreductase activity, acting on single donors with incorporation of molecular oxygen, incorporation of two atoms of oxygen"/>
    <property type="evidence" value="ECO:0007669"/>
    <property type="project" value="TreeGrafter"/>
</dbReference>
<evidence type="ECO:0000256" key="7">
    <source>
        <dbReference type="ARBA" id="ARBA00022767"/>
    </source>
</evidence>
<evidence type="ECO:0000256" key="6">
    <source>
        <dbReference type="ARBA" id="ARBA00022723"/>
    </source>
</evidence>
<dbReference type="InterPro" id="IPR034815">
    <property type="entry name" value="A_dioxygenase"/>
</dbReference>
<keyword evidence="12 15" id="KW-0408">Iron</keyword>
<sequence>MFATVMPSLKALFLPLLHKFIHTDFHEAVARMTLIDRLLFLIIHSIDKLGIWHRLPVILGLLYLAIRRHLHEEYNLLNVGKTPVGVRFNPADFPFRTADGSVRSYMLLRPDPMVVATQLQAPRQLIHTGKQSNVVAAPWILLMIHDWIDHLEDTQQIELNAPKEVASLCPLKSFKFYKTKEVPTGFYEIKNGHLNTRTPWWDGSAIYGSNAEKLKKVRTFKDGKLKISEDGLLLQDQDGYAISGDVRNSWAGVSTLQALFVQEHNAVCDALKKEYQDLDDEELYHHARLVTSAVIAKIHTIDWTVELLKTDTLRAGMRANWYGVLGKRFKDTFGHVGGAALGGLVGLKKPNNHGVPYSLTEEFVSVYRMHSLLPDYLDLRDVNAKPGPNKSPPSTDKVDMSDLIGRKGEAALSEIGFTRQMVSMGHQACGALELWNYPLWLRDVIPQDIDGQDIPEHVDLPALEVYRDRERSVARYNDFRRGLLLIPISKWEDLTDDKEAITVLHDVYGNDVEELDLLVGLMAEKKIKGFAISETAFIIFLVMATRRLEADRFFTSNFNEETYTKKGLEWVNTTENLKDVLDRHYPKMTKTWMNSTSAFTDPPPRDIETAAARAVLPLPLPWQREIRLSMHTKDLHHCVHRRHHLRHALPPLRRRPLRRPDDAAVAAVVVVEPADSHPLGGRGGYLGVGVPSGVLCRFSGAAASPAVRLGGFGGVGGRGNDVICGRRGGARVGVLQVHGVCHRHGRLPGISELQESRQFTAIIPGLKLIVRSPLETSPRGTDAAVHVAGPGIYVLTCVQRTKRFSREREKYYISMFATVMASLKPRFLPLLHKFIHTDFHEAVARMTLIDRPLFLFDISFDRCTNSCACMQIIHSIDKSGIWHRLPVFLGLIYLAIRRHLHEEYNLLNVGKTPVGVRFNPADFPFRSADGKFNDPFNEGAGSEGTFFGRNILPVEQKSKLLRPDPMVVATKLLARRELIDTGKQFNMVAASWIQFMIHDWIDHLEDTQQIELNAPKEVASLCPLKSFKFYKTKEVPTGFYEIKNGHLNTRTPWWDGSAIYGSNAEKLKKVRTFKDGKLKISEDGLLLQDQDGYAISGDVRNSWAGVSTLQALFVQEHNAVCDALKKEYQDLDDEELYHHARLVTSAVIAKIHTIDWTVELLKTDTLHAAMRANWYGVLGKRFKDTFGHVGGAALGGLVGLKKPNNHGVPYSLTEEFVSVYRMHSLLPDYLYLRDVNATPGPNKSLPSTEKVDMSDLIGGKGEATLSKIGFTRQMVSMGHQACGALELWNYPLWLRDVIPQDIDGKDRPEHVDLPALEVYRDRERSVARYNDFRRGLLLIPISKWEDLTDDKEAITVLHDVYGNDVEELDLLVGLMAEKKIKGFAISETAFIIFLVMATRRLEADRFFTSNFNEETYTKKGLEWVNTTENLKDVLDRHYPKMTKTWMNSTSAFTVWDAPPDAHNPIPIYLRVPH</sequence>
<dbReference type="GO" id="GO:0004601">
    <property type="term" value="F:peroxidase activity"/>
    <property type="evidence" value="ECO:0007669"/>
    <property type="project" value="UniProtKB-KW"/>
</dbReference>
<evidence type="ECO:0000256" key="4">
    <source>
        <dbReference type="ARBA" id="ARBA00022559"/>
    </source>
</evidence>
<keyword evidence="10" id="KW-0223">Dioxygenase</keyword>
<dbReference type="SUPFAM" id="SSF48113">
    <property type="entry name" value="Heme-dependent peroxidases"/>
    <property type="match status" value="2"/>
</dbReference>
<dbReference type="EMBL" id="JAVXUO010002598">
    <property type="protein sequence ID" value="KAK2971226.1"/>
    <property type="molecule type" value="Genomic_DNA"/>
</dbReference>
<keyword evidence="13" id="KW-0443">Lipid metabolism</keyword>
<dbReference type="GO" id="GO:0006952">
    <property type="term" value="P:defense response"/>
    <property type="evidence" value="ECO:0007669"/>
    <property type="project" value="UniProtKB-KW"/>
</dbReference>
<keyword evidence="11" id="KW-0560">Oxidoreductase</keyword>
<evidence type="ECO:0000256" key="3">
    <source>
        <dbReference type="ARBA" id="ARBA00022516"/>
    </source>
</evidence>
<accession>A0AA88QV85</accession>
<evidence type="ECO:0000256" key="1">
    <source>
        <dbReference type="ARBA" id="ARBA00001913"/>
    </source>
</evidence>
<evidence type="ECO:0000256" key="11">
    <source>
        <dbReference type="ARBA" id="ARBA00023002"/>
    </source>
</evidence>
<evidence type="ECO:0000256" key="10">
    <source>
        <dbReference type="ARBA" id="ARBA00022964"/>
    </source>
</evidence>
<keyword evidence="3" id="KW-0444">Lipid biosynthesis</keyword>
<evidence type="ECO:0000256" key="15">
    <source>
        <dbReference type="PIRSR" id="PIRSR619791-2"/>
    </source>
</evidence>
<dbReference type="Gene3D" id="1.10.640.10">
    <property type="entry name" value="Haem peroxidase domain superfamily, animal type"/>
    <property type="match status" value="2"/>
</dbReference>
<dbReference type="GO" id="GO:0031408">
    <property type="term" value="P:oxylipin biosynthetic process"/>
    <property type="evidence" value="ECO:0007669"/>
    <property type="project" value="UniProtKB-KW"/>
</dbReference>
<dbReference type="CDD" id="cd09818">
    <property type="entry name" value="PIOX_like"/>
    <property type="match status" value="2"/>
</dbReference>
<evidence type="ECO:0000256" key="14">
    <source>
        <dbReference type="ARBA" id="ARBA00023160"/>
    </source>
</evidence>
<reference evidence="16" key="1">
    <citation type="submission" date="2022-12" db="EMBL/GenBank/DDBJ databases">
        <title>Draft genome assemblies for two species of Escallonia (Escalloniales).</title>
        <authorList>
            <person name="Chanderbali A."/>
            <person name="Dervinis C."/>
            <person name="Anghel I."/>
            <person name="Soltis D."/>
            <person name="Soltis P."/>
            <person name="Zapata F."/>
        </authorList>
    </citation>
    <scope>NUCLEOTIDE SEQUENCE</scope>
    <source>
        <strain evidence="16">UCBG92.1500</strain>
        <tissue evidence="16">Leaf</tissue>
    </source>
</reference>
<dbReference type="InterPro" id="IPR050783">
    <property type="entry name" value="Oxylipin_biosynth_metab"/>
</dbReference>
<dbReference type="PANTHER" id="PTHR11903:SF11">
    <property type="entry name" value="ALPHA-DIOXYGENASE 1"/>
    <property type="match status" value="1"/>
</dbReference>
<dbReference type="GO" id="GO:0006633">
    <property type="term" value="P:fatty acid biosynthetic process"/>
    <property type="evidence" value="ECO:0007669"/>
    <property type="project" value="UniProtKB-KW"/>
</dbReference>
<comment type="caution">
    <text evidence="16">The sequence shown here is derived from an EMBL/GenBank/DDBJ whole genome shotgun (WGS) entry which is preliminary data.</text>
</comment>
<dbReference type="InterPro" id="IPR019791">
    <property type="entry name" value="Haem_peroxidase_animal"/>
</dbReference>
<dbReference type="GO" id="GO:0006979">
    <property type="term" value="P:response to oxidative stress"/>
    <property type="evidence" value="ECO:0007669"/>
    <property type="project" value="InterPro"/>
</dbReference>
<evidence type="ECO:0000256" key="13">
    <source>
        <dbReference type="ARBA" id="ARBA00023098"/>
    </source>
</evidence>
<dbReference type="GO" id="GO:0020037">
    <property type="term" value="F:heme binding"/>
    <property type="evidence" value="ECO:0007669"/>
    <property type="project" value="InterPro"/>
</dbReference>
<evidence type="ECO:0000313" key="17">
    <source>
        <dbReference type="Proteomes" id="UP001187471"/>
    </source>
</evidence>
<protein>
    <recommendedName>
        <fullName evidence="18">Alpha-dioxygenase 1</fullName>
    </recommendedName>
</protein>
<evidence type="ECO:0000256" key="5">
    <source>
        <dbReference type="ARBA" id="ARBA00022617"/>
    </source>
</evidence>
<dbReference type="InterPro" id="IPR010255">
    <property type="entry name" value="Haem_peroxidase_sf"/>
</dbReference>
<comment type="cofactor">
    <cofactor evidence="2">
        <name>heme b</name>
        <dbReference type="ChEBI" id="CHEBI:60344"/>
    </cofactor>
</comment>
<keyword evidence="8" id="KW-0611">Plant defense</keyword>
<organism evidence="16 17">
    <name type="scientific">Escallonia rubra</name>
    <dbReference type="NCBI Taxonomy" id="112253"/>
    <lineage>
        <taxon>Eukaryota</taxon>
        <taxon>Viridiplantae</taxon>
        <taxon>Streptophyta</taxon>
        <taxon>Embryophyta</taxon>
        <taxon>Tracheophyta</taxon>
        <taxon>Spermatophyta</taxon>
        <taxon>Magnoliopsida</taxon>
        <taxon>eudicotyledons</taxon>
        <taxon>Gunneridae</taxon>
        <taxon>Pentapetalae</taxon>
        <taxon>asterids</taxon>
        <taxon>campanulids</taxon>
        <taxon>Escalloniales</taxon>
        <taxon>Escalloniaceae</taxon>
        <taxon>Escallonia</taxon>
    </lineage>
</organism>
<feature type="binding site" description="axial binding residue" evidence="15">
    <location>
        <position position="370"/>
    </location>
    <ligand>
        <name>heme b</name>
        <dbReference type="ChEBI" id="CHEBI:60344"/>
    </ligand>
    <ligandPart>
        <name>Fe</name>
        <dbReference type="ChEBI" id="CHEBI:18248"/>
    </ligandPart>
</feature>
<evidence type="ECO:0000256" key="8">
    <source>
        <dbReference type="ARBA" id="ARBA00022821"/>
    </source>
</evidence>
<dbReference type="Proteomes" id="UP001187471">
    <property type="component" value="Unassembled WGS sequence"/>
</dbReference>
<keyword evidence="7" id="KW-0925">Oxylipin biosynthesis</keyword>
<name>A0AA88QV85_9ASTE</name>
<gene>
    <name evidence="16" type="ORF">RJ640_029904</name>
</gene>
<comment type="cofactor">
    <cofactor evidence="1">
        <name>Ca(2+)</name>
        <dbReference type="ChEBI" id="CHEBI:29108"/>
    </cofactor>
</comment>
<dbReference type="Pfam" id="PF03098">
    <property type="entry name" value="An_peroxidase"/>
    <property type="match status" value="2"/>
</dbReference>
<evidence type="ECO:0000313" key="16">
    <source>
        <dbReference type="EMBL" id="KAK2971226.1"/>
    </source>
</evidence>
<keyword evidence="14" id="KW-0275">Fatty acid biosynthesis</keyword>
<proteinExistence type="predicted"/>
<evidence type="ECO:0000256" key="12">
    <source>
        <dbReference type="ARBA" id="ARBA00023004"/>
    </source>
</evidence>